<proteinExistence type="predicted"/>
<feature type="transmembrane region" description="Helical" evidence="1">
    <location>
        <begin position="159"/>
        <end position="182"/>
    </location>
</feature>
<dbReference type="AlphaFoldDB" id="A0A380LLF3"/>
<organism evidence="2 3">
    <name type="scientific">Faecalicoccus pleomorphus</name>
    <dbReference type="NCBI Taxonomy" id="1323"/>
    <lineage>
        <taxon>Bacteria</taxon>
        <taxon>Bacillati</taxon>
        <taxon>Bacillota</taxon>
        <taxon>Erysipelotrichia</taxon>
        <taxon>Erysipelotrichales</taxon>
        <taxon>Erysipelotrichaceae</taxon>
        <taxon>Faecalicoccus</taxon>
    </lineage>
</organism>
<dbReference type="RefSeq" id="WP_022789236.1">
    <property type="nucleotide sequence ID" value="NZ_UHFX01000003.1"/>
</dbReference>
<dbReference type="EMBL" id="UHFX01000003">
    <property type="protein sequence ID" value="SUO04057.1"/>
    <property type="molecule type" value="Genomic_DNA"/>
</dbReference>
<feature type="transmembrane region" description="Helical" evidence="1">
    <location>
        <begin position="189"/>
        <end position="206"/>
    </location>
</feature>
<dbReference type="GO" id="GO:0140359">
    <property type="term" value="F:ABC-type transporter activity"/>
    <property type="evidence" value="ECO:0007669"/>
    <property type="project" value="InterPro"/>
</dbReference>
<accession>A0A380LLF3</accession>
<sequence>MSLTLLKTELKSNVKMLLIFMALITLYGTVITLMFDPDIGQGMNELAKSMPELFAAFGMKDPGSTMLDFLINYLYGFILILIPFVFSILLSYTLVARYMDQGSMAYLLNTKYGRKAILQTQIVVFVLEHLILMTYTTALLLFCSTILMQESLDFWCFLYLNIGLFCLHIFLGSLCFFTVCVFNEVRYSIGCGAGIGFLFLLIQMLSDVNEDFNFLNYLTPLRLFSPEKIIEYEGTGFIGVLILFVVGFGFLVLGKICFSKRDLPL</sequence>
<dbReference type="Proteomes" id="UP000255523">
    <property type="component" value="Unassembled WGS sequence"/>
</dbReference>
<keyword evidence="3" id="KW-1185">Reference proteome</keyword>
<evidence type="ECO:0000313" key="2">
    <source>
        <dbReference type="EMBL" id="SUO04057.1"/>
    </source>
</evidence>
<evidence type="ECO:0000313" key="3">
    <source>
        <dbReference type="Proteomes" id="UP000255523"/>
    </source>
</evidence>
<reference evidence="2 3" key="1">
    <citation type="submission" date="2018-06" db="EMBL/GenBank/DDBJ databases">
        <authorList>
            <consortium name="Pathogen Informatics"/>
            <person name="Doyle S."/>
        </authorList>
    </citation>
    <scope>NUCLEOTIDE SEQUENCE [LARGE SCALE GENOMIC DNA]</scope>
    <source>
        <strain evidence="2 3">NCTC11087</strain>
    </source>
</reference>
<feature type="transmembrane region" description="Helical" evidence="1">
    <location>
        <begin position="236"/>
        <end position="258"/>
    </location>
</feature>
<feature type="transmembrane region" description="Helical" evidence="1">
    <location>
        <begin position="116"/>
        <end position="147"/>
    </location>
</feature>
<keyword evidence="1" id="KW-1133">Transmembrane helix</keyword>
<feature type="transmembrane region" description="Helical" evidence="1">
    <location>
        <begin position="73"/>
        <end position="95"/>
    </location>
</feature>
<dbReference type="GO" id="GO:0005886">
    <property type="term" value="C:plasma membrane"/>
    <property type="evidence" value="ECO:0007669"/>
    <property type="project" value="UniProtKB-SubCell"/>
</dbReference>
<evidence type="ECO:0000256" key="1">
    <source>
        <dbReference type="SAM" id="Phobius"/>
    </source>
</evidence>
<dbReference type="GeneID" id="77461915"/>
<name>A0A380LLF3_9FIRM</name>
<gene>
    <name evidence="2" type="ORF">NCTC11087_00942</name>
</gene>
<protein>
    <submittedName>
        <fullName evidence="2">ABC-2 family transporter protein</fullName>
    </submittedName>
</protein>
<dbReference type="OrthoDB" id="66636at2"/>
<keyword evidence="1" id="KW-0472">Membrane</keyword>
<keyword evidence="1" id="KW-0812">Transmembrane</keyword>
<feature type="transmembrane region" description="Helical" evidence="1">
    <location>
        <begin position="16"/>
        <end position="35"/>
    </location>
</feature>